<feature type="transmembrane region" description="Helical" evidence="1">
    <location>
        <begin position="387"/>
        <end position="404"/>
    </location>
</feature>
<keyword evidence="3" id="KW-1185">Reference proteome</keyword>
<feature type="transmembrane region" description="Helical" evidence="1">
    <location>
        <begin position="200"/>
        <end position="226"/>
    </location>
</feature>
<feature type="transmembrane region" description="Helical" evidence="1">
    <location>
        <begin position="413"/>
        <end position="432"/>
    </location>
</feature>
<gene>
    <name evidence="2" type="ORF">FYC62_02325</name>
</gene>
<dbReference type="KEGG" id="pej:FYC62_02325"/>
<keyword evidence="1" id="KW-1133">Transmembrane helix</keyword>
<protein>
    <submittedName>
        <fullName evidence="2">DUF2029 domain-containing protein</fullName>
    </submittedName>
</protein>
<dbReference type="AlphaFoldDB" id="A0A5C0VEV6"/>
<accession>A0A5C0VEV6</accession>
<feature type="transmembrane region" description="Helical" evidence="1">
    <location>
        <begin position="232"/>
        <end position="253"/>
    </location>
</feature>
<feature type="transmembrane region" description="Helical" evidence="1">
    <location>
        <begin position="12"/>
        <end position="31"/>
    </location>
</feature>
<dbReference type="PROSITE" id="PS51257">
    <property type="entry name" value="PROKAR_LIPOPROTEIN"/>
    <property type="match status" value="1"/>
</dbReference>
<feature type="transmembrane region" description="Helical" evidence="1">
    <location>
        <begin position="157"/>
        <end position="179"/>
    </location>
</feature>
<feature type="transmembrane region" description="Helical" evidence="1">
    <location>
        <begin position="37"/>
        <end position="55"/>
    </location>
</feature>
<evidence type="ECO:0000256" key="1">
    <source>
        <dbReference type="SAM" id="Phobius"/>
    </source>
</evidence>
<keyword evidence="1" id="KW-0472">Membrane</keyword>
<feature type="transmembrane region" description="Helical" evidence="1">
    <location>
        <begin position="330"/>
        <end position="347"/>
    </location>
</feature>
<dbReference type="Pfam" id="PF26314">
    <property type="entry name" value="MptA_B_family"/>
    <property type="match status" value="1"/>
</dbReference>
<evidence type="ECO:0000313" key="3">
    <source>
        <dbReference type="Proteomes" id="UP000323653"/>
    </source>
</evidence>
<feature type="transmembrane region" description="Helical" evidence="1">
    <location>
        <begin position="265"/>
        <end position="284"/>
    </location>
</feature>
<name>A0A5C0VEV6_9SPHI</name>
<sequence length="444" mass="51667">MLNGKNHSYNFHHVILACLYISTLTYIAYLIPNRTSFTPLILCLGACFIFYGLIIHDKTSTNYNKNNLFLSILLRGVLLFSFPILSDDVYRFIWDGQLIHQGINPFGNKPSDFIENPAPWVDLFLFTKMNSPDYFSVYPPVNQLAFYLSAIPGKEHLLSSVIILRSFILLFDIGNIILIKKLLKHYQKDERLVFLYALNPLVIIEFTGNLHFEAVMIFFTLLFIWMLLKNRWILASVSLALAVCSKLLPIIFLPLLIKNIGFKKAVFMSFITGFICLLLFLPFIHSEKLLMNFKGSLNLYYGKFEFNGSFYQLFRTIGWEIYNYNPIAKISKLLIALTLAGFIITYIKSKNLFEGIFWLIFIYNIFGAIVHPWYILFLVALSPFIKWRFGIVWSFLICLSYYTYSTQPYQESMVLVMVEYGLLMAFLIYEVWGLSKTQKLKTTL</sequence>
<dbReference type="Proteomes" id="UP000323653">
    <property type="component" value="Chromosome"/>
</dbReference>
<dbReference type="EMBL" id="CP043329">
    <property type="protein sequence ID" value="QEK50629.1"/>
    <property type="molecule type" value="Genomic_DNA"/>
</dbReference>
<reference evidence="2 3" key="1">
    <citation type="submission" date="2019-08" db="EMBL/GenBank/DDBJ databases">
        <title>Pedobacter sp. nov., isolated from Han river, South Korea.</title>
        <authorList>
            <person name="Lee D.-H."/>
            <person name="Kim Y.-S."/>
            <person name="Hwang E.-M."/>
            <person name="Le Tran T.C."/>
            <person name="Cha C.-J."/>
        </authorList>
    </citation>
    <scope>NUCLEOTIDE SEQUENCE [LARGE SCALE GENOMIC DNA]</scope>
    <source>
        <strain evidence="2 3">CJ43</strain>
    </source>
</reference>
<proteinExistence type="predicted"/>
<keyword evidence="1" id="KW-0812">Transmembrane</keyword>
<organism evidence="2 3">
    <name type="scientific">Pedobacter aquae</name>
    <dbReference type="NCBI Taxonomy" id="2605747"/>
    <lineage>
        <taxon>Bacteria</taxon>
        <taxon>Pseudomonadati</taxon>
        <taxon>Bacteroidota</taxon>
        <taxon>Sphingobacteriia</taxon>
        <taxon>Sphingobacteriales</taxon>
        <taxon>Sphingobacteriaceae</taxon>
        <taxon>Pedobacter</taxon>
    </lineage>
</organism>
<evidence type="ECO:0000313" key="2">
    <source>
        <dbReference type="EMBL" id="QEK50629.1"/>
    </source>
</evidence>
<dbReference type="RefSeq" id="WP_149073760.1">
    <property type="nucleotide sequence ID" value="NZ_CP043329.1"/>
</dbReference>
<feature type="transmembrane region" description="Helical" evidence="1">
    <location>
        <begin position="67"/>
        <end position="85"/>
    </location>
</feature>
<feature type="transmembrane region" description="Helical" evidence="1">
    <location>
        <begin position="356"/>
        <end position="381"/>
    </location>
</feature>